<dbReference type="SUPFAM" id="SSF48179">
    <property type="entry name" value="6-phosphogluconate dehydrogenase C-terminal domain-like"/>
    <property type="match status" value="1"/>
</dbReference>
<gene>
    <name evidence="1" type="ORF">UFOPK3957_00552</name>
</gene>
<dbReference type="EMBL" id="CAFBOM010000070">
    <property type="protein sequence ID" value="CAB4982590.1"/>
    <property type="molecule type" value="Genomic_DNA"/>
</dbReference>
<accession>A0A6J7MN23</accession>
<sequence>MLDRVLDALAREARIMLDDGVVSEPQDLDLCMILGSGMPFALGGMTPYLDRSGAAERTTGKRFLASGVASVPE</sequence>
<reference evidence="1" key="1">
    <citation type="submission" date="2020-05" db="EMBL/GenBank/DDBJ databases">
        <authorList>
            <person name="Chiriac C."/>
            <person name="Salcher M."/>
            <person name="Ghai R."/>
            <person name="Kavagutti S V."/>
        </authorList>
    </citation>
    <scope>NUCLEOTIDE SEQUENCE</scope>
</reference>
<dbReference type="AlphaFoldDB" id="A0A6J7MN23"/>
<dbReference type="Gene3D" id="1.10.1040.10">
    <property type="entry name" value="N-(1-d-carboxylethyl)-l-norvaline Dehydrogenase, domain 2"/>
    <property type="match status" value="1"/>
</dbReference>
<protein>
    <submittedName>
        <fullName evidence="1">Unannotated protein</fullName>
    </submittedName>
</protein>
<organism evidence="1">
    <name type="scientific">freshwater metagenome</name>
    <dbReference type="NCBI Taxonomy" id="449393"/>
    <lineage>
        <taxon>unclassified sequences</taxon>
        <taxon>metagenomes</taxon>
        <taxon>ecological metagenomes</taxon>
    </lineage>
</organism>
<proteinExistence type="predicted"/>
<evidence type="ECO:0000313" key="1">
    <source>
        <dbReference type="EMBL" id="CAB4982590.1"/>
    </source>
</evidence>
<dbReference type="InterPro" id="IPR008927">
    <property type="entry name" value="6-PGluconate_DH-like_C_sf"/>
</dbReference>
<name>A0A6J7MN23_9ZZZZ</name>
<dbReference type="InterPro" id="IPR013328">
    <property type="entry name" value="6PGD_dom2"/>
</dbReference>